<name>A0ABT6I488_9GAMM</name>
<comment type="caution">
    <text evidence="1">The sequence shown here is derived from an EMBL/GenBank/DDBJ whole genome shotgun (WGS) entry which is preliminary data.</text>
</comment>
<proteinExistence type="predicted"/>
<organism evidence="1 2">
    <name type="scientific">Salinicola acroporae</name>
    <dbReference type="NCBI Taxonomy" id="1541440"/>
    <lineage>
        <taxon>Bacteria</taxon>
        <taxon>Pseudomonadati</taxon>
        <taxon>Pseudomonadota</taxon>
        <taxon>Gammaproteobacteria</taxon>
        <taxon>Oceanospirillales</taxon>
        <taxon>Halomonadaceae</taxon>
        <taxon>Salinicola</taxon>
    </lineage>
</organism>
<gene>
    <name evidence="1" type="ORF">CUR86_08610</name>
</gene>
<evidence type="ECO:0000313" key="1">
    <source>
        <dbReference type="EMBL" id="MDH4572513.1"/>
    </source>
</evidence>
<dbReference type="EMBL" id="PGFS01000001">
    <property type="protein sequence ID" value="MDH4572513.1"/>
    <property type="molecule type" value="Genomic_DNA"/>
</dbReference>
<accession>A0ABT6I488</accession>
<keyword evidence="2" id="KW-1185">Reference proteome</keyword>
<evidence type="ECO:0000313" key="2">
    <source>
        <dbReference type="Proteomes" id="UP001162135"/>
    </source>
</evidence>
<reference evidence="1" key="2">
    <citation type="submission" date="2017-11" db="EMBL/GenBank/DDBJ databases">
        <authorList>
            <person name="Das S.K."/>
        </authorList>
    </citation>
    <scope>NUCLEOTIDE SEQUENCE</scope>
    <source>
        <strain evidence="1">S4-41</strain>
    </source>
</reference>
<sequence>MDKRLEDANCLTETECLLIDPRTDRETLLDNAEMRLDAIKDLMFTLSTMNGQDRDLTSVDLSNLAMVSRLLIGDASDLLVAARGYQTPVTARRQNAGGGHV</sequence>
<dbReference type="Proteomes" id="UP001162135">
    <property type="component" value="Unassembled WGS sequence"/>
</dbReference>
<reference evidence="1" key="1">
    <citation type="journal article" date="2015" name="Antonie Van Leeuwenhoek">
        <title>Comparative 16S rRNA signatures and multilocus sequence analysis for the genus Salinicola and description of Salinicola acroporae sp. nov., isolated from coral Acropora digitifera.</title>
        <authorList>
            <person name="Lepcha R.T."/>
            <person name="Poddar A."/>
            <person name="Schumann P."/>
            <person name="Das S.K."/>
        </authorList>
    </citation>
    <scope>NUCLEOTIDE SEQUENCE</scope>
    <source>
        <strain evidence="1">S4-41</strain>
    </source>
</reference>
<protein>
    <submittedName>
        <fullName evidence="1">Uncharacterized protein</fullName>
    </submittedName>
</protein>
<dbReference type="RefSeq" id="WP_110717924.1">
    <property type="nucleotide sequence ID" value="NZ_PGFS01000001.1"/>
</dbReference>